<dbReference type="GO" id="GO:0016485">
    <property type="term" value="P:protein processing"/>
    <property type="evidence" value="ECO:0007669"/>
    <property type="project" value="TreeGrafter"/>
</dbReference>
<dbReference type="SMART" id="SM00631">
    <property type="entry name" value="Zn_pept"/>
    <property type="match status" value="1"/>
</dbReference>
<dbReference type="EMBL" id="VWPW01030248">
    <property type="protein sequence ID" value="NWJ10646.1"/>
    <property type="molecule type" value="Genomic_DNA"/>
</dbReference>
<keyword evidence="2" id="KW-0325">Glycoprotein</keyword>
<feature type="non-terminal residue" evidence="5">
    <location>
        <position position="378"/>
    </location>
</feature>
<dbReference type="PROSITE" id="PS52035">
    <property type="entry name" value="PEPTIDASE_M14"/>
    <property type="match status" value="1"/>
</dbReference>
<comment type="similarity">
    <text evidence="1 3">Belongs to the peptidase M14 family.</text>
</comment>
<dbReference type="Pfam" id="PF00246">
    <property type="entry name" value="Peptidase_M14"/>
    <property type="match status" value="1"/>
</dbReference>
<dbReference type="InterPro" id="IPR000834">
    <property type="entry name" value="Peptidase_M14"/>
</dbReference>
<feature type="non-terminal residue" evidence="5">
    <location>
        <position position="1"/>
    </location>
</feature>
<protein>
    <submittedName>
        <fullName evidence="5">AEBP1 protein</fullName>
    </submittedName>
</protein>
<dbReference type="SUPFAM" id="SSF49464">
    <property type="entry name" value="Carboxypeptidase regulatory domain-like"/>
    <property type="match status" value="1"/>
</dbReference>
<evidence type="ECO:0000259" key="4">
    <source>
        <dbReference type="PROSITE" id="PS52035"/>
    </source>
</evidence>
<evidence type="ECO:0000313" key="5">
    <source>
        <dbReference type="EMBL" id="NWJ10646.1"/>
    </source>
</evidence>
<evidence type="ECO:0000256" key="1">
    <source>
        <dbReference type="ARBA" id="ARBA00005988"/>
    </source>
</evidence>
<comment type="caution">
    <text evidence="5">The sequence shown here is derived from an EMBL/GenBank/DDBJ whole genome shotgun (WGS) entry which is preliminary data.</text>
</comment>
<comment type="caution">
    <text evidence="3">Lacks conserved residue(s) required for the propagation of feature annotation.</text>
</comment>
<dbReference type="InterPro" id="IPR008969">
    <property type="entry name" value="CarboxyPept-like_regulatory"/>
</dbReference>
<accession>A0A7K4M122</accession>
<keyword evidence="6" id="KW-1185">Reference proteome</keyword>
<feature type="domain" description="Peptidase M14" evidence="4">
    <location>
        <begin position="1"/>
        <end position="235"/>
    </location>
</feature>
<dbReference type="AlphaFoldDB" id="A0A7K4M122"/>
<dbReference type="InterPro" id="IPR050753">
    <property type="entry name" value="Peptidase_M14_domain"/>
</dbReference>
<dbReference type="GO" id="GO:0008270">
    <property type="term" value="F:zinc ion binding"/>
    <property type="evidence" value="ECO:0007669"/>
    <property type="project" value="InterPro"/>
</dbReference>
<organism evidence="5 6">
    <name type="scientific">Crypturellus undulatus</name>
    <dbReference type="NCBI Taxonomy" id="48396"/>
    <lineage>
        <taxon>Eukaryota</taxon>
        <taxon>Metazoa</taxon>
        <taxon>Chordata</taxon>
        <taxon>Craniata</taxon>
        <taxon>Vertebrata</taxon>
        <taxon>Euteleostomi</taxon>
        <taxon>Archelosauria</taxon>
        <taxon>Archosauria</taxon>
        <taxon>Dinosauria</taxon>
        <taxon>Saurischia</taxon>
        <taxon>Theropoda</taxon>
        <taxon>Coelurosauria</taxon>
        <taxon>Aves</taxon>
        <taxon>Palaeognathae</taxon>
        <taxon>Tinamiformes</taxon>
        <taxon>Tinamidae</taxon>
        <taxon>Crypturellus</taxon>
    </lineage>
</organism>
<dbReference type="Pfam" id="PF13620">
    <property type="entry name" value="CarboxypepD_reg"/>
    <property type="match status" value="1"/>
</dbReference>
<dbReference type="GO" id="GO:0001227">
    <property type="term" value="F:DNA-binding transcription repressor activity, RNA polymerase II-specific"/>
    <property type="evidence" value="ECO:0007669"/>
    <property type="project" value="TreeGrafter"/>
</dbReference>
<evidence type="ECO:0000256" key="3">
    <source>
        <dbReference type="PROSITE-ProRule" id="PRU01379"/>
    </source>
</evidence>
<dbReference type="Gene3D" id="2.60.40.1120">
    <property type="entry name" value="Carboxypeptidase-like, regulatory domain"/>
    <property type="match status" value="1"/>
</dbReference>
<dbReference type="Proteomes" id="UP000534426">
    <property type="component" value="Unassembled WGS sequence"/>
</dbReference>
<proteinExistence type="inferred from homology"/>
<dbReference type="Gene3D" id="3.40.630.10">
    <property type="entry name" value="Zn peptidases"/>
    <property type="match status" value="1"/>
</dbReference>
<evidence type="ECO:0000256" key="2">
    <source>
        <dbReference type="ARBA" id="ARBA00023180"/>
    </source>
</evidence>
<name>A0A7K4M122_9AVES</name>
<dbReference type="GO" id="GO:0004181">
    <property type="term" value="F:metallocarboxypeptidase activity"/>
    <property type="evidence" value="ECO:0007669"/>
    <property type="project" value="InterPro"/>
</dbReference>
<dbReference type="PANTHER" id="PTHR11532">
    <property type="entry name" value="PROTEASE M14 CARBOXYPEPTIDASE"/>
    <property type="match status" value="1"/>
</dbReference>
<gene>
    <name evidence="5" type="primary">Aebp1_0</name>
    <name evidence="5" type="ORF">CRYUND_R10691</name>
</gene>
<dbReference type="PANTHER" id="PTHR11532:SF48">
    <property type="entry name" value="ADIPOCYTE ENHANCER-BINDING PROTEIN 1"/>
    <property type="match status" value="1"/>
</dbReference>
<dbReference type="GO" id="GO:0000977">
    <property type="term" value="F:RNA polymerase II transcription regulatory region sequence-specific DNA binding"/>
    <property type="evidence" value="ECO:0007669"/>
    <property type="project" value="TreeGrafter"/>
</dbReference>
<dbReference type="SUPFAM" id="SSF53187">
    <property type="entry name" value="Zn-dependent exopeptidases"/>
    <property type="match status" value="1"/>
</dbReference>
<sequence length="378" mass="42495">MQFLCKEYRDGNPRVRALVTETRIHLVPSLNPDGYELARTAGSELGNWALGHWTEEGYDLFENFPDLAAPLWAAQERQRVPPRVPEQRLPVPEHYLDEGAAVAAETRAVMAWMEKTPFVLGANLQGGERLRPEVRETPDHAVFRWLAISYASAHLAMSESFRGGCHAPDATQGTGIVQGAQWRPRAGTMNDFSYLHTDCLELSIYLGCDKFPHGSELRREWEDNKEALLTFMEQVHRGIKGLVTDQQGQPIANATVLVAGMGRGVWTGEARGGARRGRRGTAVVVARRVPAGAGGDYWRILNPGEYRVSARAEGYNPVVKTCSVLYDLGATRCDFTLARSNWKRIREIMALQSRRPLRRPGLGRPMTPREYLRYRLRM</sequence>
<evidence type="ECO:0000313" key="6">
    <source>
        <dbReference type="Proteomes" id="UP000534426"/>
    </source>
</evidence>
<dbReference type="GO" id="GO:0006518">
    <property type="term" value="P:peptide metabolic process"/>
    <property type="evidence" value="ECO:0007669"/>
    <property type="project" value="TreeGrafter"/>
</dbReference>
<reference evidence="5 6" key="1">
    <citation type="submission" date="2019-09" db="EMBL/GenBank/DDBJ databases">
        <title>Bird 10,000 Genomes (B10K) Project - Family phase.</title>
        <authorList>
            <person name="Zhang G."/>
        </authorList>
    </citation>
    <scope>NUCLEOTIDE SEQUENCE [LARGE SCALE GENOMIC DNA]</scope>
    <source>
        <strain evidence="5">B10K-MSB-37135</strain>
        <tissue evidence="5">Heart</tissue>
    </source>
</reference>
<dbReference type="CDD" id="cd11308">
    <property type="entry name" value="Peptidase_M14NE-CP-C_like"/>
    <property type="match status" value="1"/>
</dbReference>
<dbReference type="GO" id="GO:0005615">
    <property type="term" value="C:extracellular space"/>
    <property type="evidence" value="ECO:0007669"/>
    <property type="project" value="TreeGrafter"/>
</dbReference>